<name>A0A1M6RC81_9FLAO</name>
<dbReference type="AlphaFoldDB" id="A0A1M6RC81"/>
<dbReference type="Pfam" id="PF13559">
    <property type="entry name" value="DUF4129"/>
    <property type="match status" value="1"/>
</dbReference>
<reference evidence="4" key="1">
    <citation type="submission" date="2016-11" db="EMBL/GenBank/DDBJ databases">
        <authorList>
            <person name="Varghese N."/>
            <person name="Submissions S."/>
        </authorList>
    </citation>
    <scope>NUCLEOTIDE SEQUENCE [LARGE SCALE GENOMIC DNA]</scope>
    <source>
        <strain evidence="4">DSM 18016</strain>
    </source>
</reference>
<organism evidence="3 4">
    <name type="scientific">Epilithonimonas mollis</name>
    <dbReference type="NCBI Taxonomy" id="216903"/>
    <lineage>
        <taxon>Bacteria</taxon>
        <taxon>Pseudomonadati</taxon>
        <taxon>Bacteroidota</taxon>
        <taxon>Flavobacteriia</taxon>
        <taxon>Flavobacteriales</taxon>
        <taxon>Weeksellaceae</taxon>
        <taxon>Chryseobacterium group</taxon>
        <taxon>Epilithonimonas</taxon>
    </lineage>
</organism>
<feature type="transmembrane region" description="Helical" evidence="1">
    <location>
        <begin position="113"/>
        <end position="134"/>
    </location>
</feature>
<dbReference type="Proteomes" id="UP000184498">
    <property type="component" value="Unassembled WGS sequence"/>
</dbReference>
<proteinExistence type="predicted"/>
<accession>A0A1M6RC81</accession>
<gene>
    <name evidence="3" type="ORF">SAMN05444371_1795</name>
</gene>
<sequence length="255" mass="30463">MRFRVFLLLIFSLSGTLTSSQYEEVENLVVADSAESDIFIEADSLVKSNYSTDNILYPKKFDPNFKSKYKDDGFNYEVQKPKESVWELIKRKIAELLFKNIDPKKAGNYTANLLRFFGILIIGFLLFILIRYLMSKDGNFLFGKKNKKINIIGNDIKENIHEINFPESIRKFENENNYRSAIRYHFLFSLKKLADKNLISWNPEKTNRDYLKELKNKNLQEDFRRIIFIYDYIWYGELETKENDYQHFKAYFGKF</sequence>
<dbReference type="STRING" id="216903.SAMN05444371_1795"/>
<feature type="domain" description="Protein-glutamine gamma-glutamyltransferase-like C-terminal" evidence="2">
    <location>
        <begin position="190"/>
        <end position="248"/>
    </location>
</feature>
<dbReference type="OrthoDB" id="5491447at2"/>
<dbReference type="EMBL" id="FRAM01000002">
    <property type="protein sequence ID" value="SHK29948.1"/>
    <property type="molecule type" value="Genomic_DNA"/>
</dbReference>
<evidence type="ECO:0000256" key="1">
    <source>
        <dbReference type="SAM" id="Phobius"/>
    </source>
</evidence>
<dbReference type="RefSeq" id="WP_072997466.1">
    <property type="nucleotide sequence ID" value="NZ_FRAM01000002.1"/>
</dbReference>
<evidence type="ECO:0000313" key="4">
    <source>
        <dbReference type="Proteomes" id="UP000184498"/>
    </source>
</evidence>
<keyword evidence="4" id="KW-1185">Reference proteome</keyword>
<keyword evidence="1" id="KW-0812">Transmembrane</keyword>
<dbReference type="InterPro" id="IPR025403">
    <property type="entry name" value="TgpA-like_C"/>
</dbReference>
<keyword evidence="1" id="KW-1133">Transmembrane helix</keyword>
<protein>
    <recommendedName>
        <fullName evidence="2">Protein-glutamine gamma-glutamyltransferase-like C-terminal domain-containing protein</fullName>
    </recommendedName>
</protein>
<evidence type="ECO:0000313" key="3">
    <source>
        <dbReference type="EMBL" id="SHK29948.1"/>
    </source>
</evidence>
<evidence type="ECO:0000259" key="2">
    <source>
        <dbReference type="Pfam" id="PF13559"/>
    </source>
</evidence>
<keyword evidence="1" id="KW-0472">Membrane</keyword>